<accession>A0ABY9TWJ4</accession>
<reference evidence="2" key="1">
    <citation type="submission" date="2023-09" db="EMBL/GenBank/DDBJ databases">
        <authorList>
            <person name="Li S."/>
            <person name="Li X."/>
            <person name="Zhang C."/>
            <person name="Zhao Z."/>
        </authorList>
    </citation>
    <scope>NUCLEOTIDE SEQUENCE [LARGE SCALE GENOMIC DNA]</scope>
    <source>
        <strain evidence="2">SQ149</strain>
    </source>
</reference>
<dbReference type="EMBL" id="CP134145">
    <property type="protein sequence ID" value="WNC72140.1"/>
    <property type="molecule type" value="Genomic_DNA"/>
</dbReference>
<dbReference type="Proteomes" id="UP001258994">
    <property type="component" value="Chromosome"/>
</dbReference>
<evidence type="ECO:0000313" key="2">
    <source>
        <dbReference type="Proteomes" id="UP001258994"/>
    </source>
</evidence>
<name>A0ABY9TWJ4_9GAMM</name>
<organism evidence="1 2">
    <name type="scientific">Thalassotalea psychrophila</name>
    <dbReference type="NCBI Taxonomy" id="3065647"/>
    <lineage>
        <taxon>Bacteria</taxon>
        <taxon>Pseudomonadati</taxon>
        <taxon>Pseudomonadota</taxon>
        <taxon>Gammaproteobacteria</taxon>
        <taxon>Alteromonadales</taxon>
        <taxon>Colwelliaceae</taxon>
        <taxon>Thalassotalea</taxon>
    </lineage>
</organism>
<keyword evidence="2" id="KW-1185">Reference proteome</keyword>
<proteinExistence type="predicted"/>
<gene>
    <name evidence="1" type="ORF">RGQ13_18770</name>
</gene>
<evidence type="ECO:0000313" key="1">
    <source>
        <dbReference type="EMBL" id="WNC72140.1"/>
    </source>
</evidence>
<dbReference type="RefSeq" id="WP_348391260.1">
    <property type="nucleotide sequence ID" value="NZ_CP134145.1"/>
</dbReference>
<sequence length="117" mass="13311">MEFAEKLALANTKAKGKRPEYLLDKQTEQTLSITMALAMELHAANERVASLECLLEQKGIITRDELNNFQPDSEETAKRSLDTQVYLNRILRVLDQEKQAMATNDESVSEVLEKLKD</sequence>
<evidence type="ECO:0008006" key="3">
    <source>
        <dbReference type="Google" id="ProtNLM"/>
    </source>
</evidence>
<protein>
    <recommendedName>
        <fullName evidence="3">Terminase small subunit</fullName>
    </recommendedName>
</protein>